<protein>
    <submittedName>
        <fullName evidence="4">Multimeric flavodoxin WrbA-like protein</fullName>
    </submittedName>
</protein>
<evidence type="ECO:0000313" key="4">
    <source>
        <dbReference type="EMBL" id="ACB84310.1"/>
    </source>
</evidence>
<organism evidence="4 5">
    <name type="scientific">Natranaerobius thermophilus (strain ATCC BAA-1301 / DSM 18059 / JW/NM-WN-LF)</name>
    <dbReference type="NCBI Taxonomy" id="457570"/>
    <lineage>
        <taxon>Bacteria</taxon>
        <taxon>Bacillati</taxon>
        <taxon>Bacillota</taxon>
        <taxon>Clostridia</taxon>
        <taxon>Natranaerobiales</taxon>
        <taxon>Natranaerobiaceae</taxon>
        <taxon>Natranaerobius</taxon>
    </lineage>
</organism>
<keyword evidence="2" id="KW-0288">FMN</keyword>
<dbReference type="AlphaFoldDB" id="B2A7B6"/>
<dbReference type="PANTHER" id="PTHR43278">
    <property type="entry name" value="NAD(P)H-DEPENDENT FMN-CONTAINING OXIDOREDUCTASE YWQN-RELATED"/>
    <property type="match status" value="1"/>
</dbReference>
<dbReference type="RefSeq" id="WP_012447194.1">
    <property type="nucleotide sequence ID" value="NC_010718.1"/>
</dbReference>
<evidence type="ECO:0000256" key="1">
    <source>
        <dbReference type="ARBA" id="ARBA00022630"/>
    </source>
</evidence>
<dbReference type="EMBL" id="CP001034">
    <property type="protein sequence ID" value="ACB84310.1"/>
    <property type="molecule type" value="Genomic_DNA"/>
</dbReference>
<name>B2A7B6_NATTJ</name>
<dbReference type="HOGENOM" id="CLU_050993_3_2_9"/>
<dbReference type="InParanoid" id="B2A7B6"/>
<dbReference type="OrthoDB" id="6398207at2"/>
<dbReference type="InterPro" id="IPR051796">
    <property type="entry name" value="ISF_SsuE-like"/>
</dbReference>
<feature type="domain" description="NADPH-dependent FMN reductase-like" evidence="3">
    <location>
        <begin position="4"/>
        <end position="127"/>
    </location>
</feature>
<dbReference type="SUPFAM" id="SSF52218">
    <property type="entry name" value="Flavoproteins"/>
    <property type="match status" value="1"/>
</dbReference>
<dbReference type="Pfam" id="PF03358">
    <property type="entry name" value="FMN_red"/>
    <property type="match status" value="1"/>
</dbReference>
<reference evidence="4 5" key="2">
    <citation type="journal article" date="2011" name="J. Bacteriol.">
        <title>Complete genome sequence of the anaerobic, halophilic alkalithermophile Natranaerobius thermophilus JW/NM-WN-LF.</title>
        <authorList>
            <person name="Zhao B."/>
            <person name="Mesbah N.M."/>
            <person name="Dalin E."/>
            <person name="Goodwin L."/>
            <person name="Nolan M."/>
            <person name="Pitluck S."/>
            <person name="Chertkov O."/>
            <person name="Brettin T.S."/>
            <person name="Han J."/>
            <person name="Larimer F.W."/>
            <person name="Land M.L."/>
            <person name="Hauser L."/>
            <person name="Kyrpides N."/>
            <person name="Wiegel J."/>
        </authorList>
    </citation>
    <scope>NUCLEOTIDE SEQUENCE [LARGE SCALE GENOMIC DNA]</scope>
    <source>
        <strain evidence="5">ATCC BAA-1301 / DSM 18059 / JW/NM-WN-LF</strain>
    </source>
</reference>
<keyword evidence="1" id="KW-0285">Flavoprotein</keyword>
<sequence>MKTILGISAGRKNKVTESVVEAVLTGAKEYSSADIDYELISLSGKLIRPCEACNGCVNTNKCILKDDFPWIMDKMIEADAIVFGAPTYWNHMNAKGQAFWERACFLSRHNAVFLLKDKPGGIVAIDGKGTDNYVIRDLKEYYQDARIKYTGSVTAQGEYACFTCGYGSFCSVGGFAELYPLGTEITDDLKPSANNQHPETTFNKEWKTQSDKNCKKDNNKRIQDKSRTIIPEAKQLGAKITKMCWDHH</sequence>
<dbReference type="Proteomes" id="UP000001683">
    <property type="component" value="Chromosome"/>
</dbReference>
<evidence type="ECO:0000259" key="3">
    <source>
        <dbReference type="Pfam" id="PF03358"/>
    </source>
</evidence>
<proteinExistence type="predicted"/>
<accession>B2A7B6</accession>
<evidence type="ECO:0000313" key="5">
    <source>
        <dbReference type="Proteomes" id="UP000001683"/>
    </source>
</evidence>
<dbReference type="GO" id="GO:0016491">
    <property type="term" value="F:oxidoreductase activity"/>
    <property type="evidence" value="ECO:0007669"/>
    <property type="project" value="InterPro"/>
</dbReference>
<reference evidence="4 5" key="1">
    <citation type="submission" date="2008-04" db="EMBL/GenBank/DDBJ databases">
        <title>Complete sequence of chromosome of Natranaerobius thermophilus JW/NM-WN-LF.</title>
        <authorList>
            <consortium name="US DOE Joint Genome Institute"/>
            <person name="Copeland A."/>
            <person name="Lucas S."/>
            <person name="Lapidus A."/>
            <person name="Glavina del Rio T."/>
            <person name="Dalin E."/>
            <person name="Tice H."/>
            <person name="Bruce D."/>
            <person name="Goodwin L."/>
            <person name="Pitluck S."/>
            <person name="Chertkov O."/>
            <person name="Brettin T."/>
            <person name="Detter J.C."/>
            <person name="Han C."/>
            <person name="Kuske C.R."/>
            <person name="Schmutz J."/>
            <person name="Larimer F."/>
            <person name="Land M."/>
            <person name="Hauser L."/>
            <person name="Kyrpides N."/>
            <person name="Lykidis A."/>
            <person name="Mesbah N.M."/>
            <person name="Wiegel J."/>
        </authorList>
    </citation>
    <scope>NUCLEOTIDE SEQUENCE [LARGE SCALE GENOMIC DNA]</scope>
    <source>
        <strain evidence="5">ATCC BAA-1301 / DSM 18059 / JW/NM-WN-LF</strain>
    </source>
</reference>
<dbReference type="PANTHER" id="PTHR43278:SF1">
    <property type="entry name" value="IRON-SULFUR FLAVOPROTEIN MJ1083"/>
    <property type="match status" value="1"/>
</dbReference>
<dbReference type="STRING" id="457570.Nther_0719"/>
<evidence type="ECO:0000256" key="2">
    <source>
        <dbReference type="ARBA" id="ARBA00022643"/>
    </source>
</evidence>
<keyword evidence="5" id="KW-1185">Reference proteome</keyword>
<dbReference type="InterPro" id="IPR029039">
    <property type="entry name" value="Flavoprotein-like_sf"/>
</dbReference>
<gene>
    <name evidence="4" type="ordered locus">Nther_0719</name>
</gene>
<dbReference type="eggNOG" id="COG0655">
    <property type="taxonomic scope" value="Bacteria"/>
</dbReference>
<dbReference type="InterPro" id="IPR005025">
    <property type="entry name" value="FMN_Rdtase-like_dom"/>
</dbReference>
<dbReference type="Gene3D" id="3.40.50.360">
    <property type="match status" value="1"/>
</dbReference>
<dbReference type="KEGG" id="nth:Nther_0719"/>